<dbReference type="RefSeq" id="WP_106064105.1">
    <property type="nucleotide sequence ID" value="NZ_PVXO01000053.1"/>
</dbReference>
<evidence type="ECO:0000256" key="1">
    <source>
        <dbReference type="SAM" id="Phobius"/>
    </source>
</evidence>
<dbReference type="AlphaFoldDB" id="A0A2T0B2C6"/>
<gene>
    <name evidence="2" type="ORF">CLLI_20230</name>
</gene>
<organism evidence="2 3">
    <name type="scientific">Clostridium liquoris</name>
    <dbReference type="NCBI Taxonomy" id="1289519"/>
    <lineage>
        <taxon>Bacteria</taxon>
        <taxon>Bacillati</taxon>
        <taxon>Bacillota</taxon>
        <taxon>Clostridia</taxon>
        <taxon>Eubacteriales</taxon>
        <taxon>Clostridiaceae</taxon>
        <taxon>Clostridium</taxon>
    </lineage>
</organism>
<keyword evidence="1" id="KW-0812">Transmembrane</keyword>
<dbReference type="OrthoDB" id="82335at2"/>
<keyword evidence="3" id="KW-1185">Reference proteome</keyword>
<keyword evidence="1" id="KW-0472">Membrane</keyword>
<dbReference type="EMBL" id="PVXO01000053">
    <property type="protein sequence ID" value="PRR78016.1"/>
    <property type="molecule type" value="Genomic_DNA"/>
</dbReference>
<evidence type="ECO:0008006" key="4">
    <source>
        <dbReference type="Google" id="ProtNLM"/>
    </source>
</evidence>
<feature type="transmembrane region" description="Helical" evidence="1">
    <location>
        <begin position="7"/>
        <end position="26"/>
    </location>
</feature>
<evidence type="ECO:0000313" key="2">
    <source>
        <dbReference type="EMBL" id="PRR78016.1"/>
    </source>
</evidence>
<keyword evidence="1" id="KW-1133">Transmembrane helix</keyword>
<feature type="transmembrane region" description="Helical" evidence="1">
    <location>
        <begin position="150"/>
        <end position="168"/>
    </location>
</feature>
<comment type="caution">
    <text evidence="2">The sequence shown here is derived from an EMBL/GenBank/DDBJ whole genome shotgun (WGS) entry which is preliminary data.</text>
</comment>
<feature type="transmembrane region" description="Helical" evidence="1">
    <location>
        <begin position="116"/>
        <end position="138"/>
    </location>
</feature>
<feature type="transmembrane region" description="Helical" evidence="1">
    <location>
        <begin position="46"/>
        <end position="66"/>
    </location>
</feature>
<accession>A0A2T0B2C6</accession>
<dbReference type="Proteomes" id="UP000239706">
    <property type="component" value="Unassembled WGS sequence"/>
</dbReference>
<proteinExistence type="predicted"/>
<name>A0A2T0B2C6_9CLOT</name>
<reference evidence="2 3" key="1">
    <citation type="submission" date="2018-03" db="EMBL/GenBank/DDBJ databases">
        <title>Genome sequence of Clostridium liquoris DSM 100320.</title>
        <authorList>
            <person name="Poehlein A."/>
            <person name="Daniel R."/>
        </authorList>
    </citation>
    <scope>NUCLEOTIDE SEQUENCE [LARGE SCALE GENOMIC DNA]</scope>
    <source>
        <strain evidence="2 3">DSM 100320</strain>
    </source>
</reference>
<evidence type="ECO:0000313" key="3">
    <source>
        <dbReference type="Proteomes" id="UP000239706"/>
    </source>
</evidence>
<protein>
    <recommendedName>
        <fullName evidence="4">TM2 domain protein</fullName>
    </recommendedName>
</protein>
<sequence length="171" mass="19600">MNNRRSGFLTFLAALIPGVGYMYLGLMRKGLEALLIYMLLEPVFRLLGLGFIGSILRTILWFYTFIDTFNIARRMDMGETIFDSDLFISKILDREKANYNGNFAGKNYSGNVDKKIWITIAWALIIIGSLSIINKLFVGNEIYYIVKSAINKYFFPIVFICSGVYLLVKKK</sequence>